<feature type="chain" id="PRO_5003095724" description="Spondin domain-containing protein" evidence="1">
    <location>
        <begin position="20"/>
        <end position="228"/>
    </location>
</feature>
<dbReference type="OrthoDB" id="186138at2759"/>
<dbReference type="Gene3D" id="2.60.40.2130">
    <property type="entry name" value="F-spondin domain"/>
    <property type="match status" value="1"/>
</dbReference>
<dbReference type="InterPro" id="IPR009465">
    <property type="entry name" value="Spondin_N"/>
</dbReference>
<evidence type="ECO:0000256" key="1">
    <source>
        <dbReference type="SAM" id="SignalP"/>
    </source>
</evidence>
<proteinExistence type="predicted"/>
<dbReference type="EMBL" id="FN648752">
    <property type="protein sequence ID" value="CBJ27031.1"/>
    <property type="molecule type" value="Genomic_DNA"/>
</dbReference>
<dbReference type="InParanoid" id="D7G3Z6"/>
<reference evidence="2 3" key="1">
    <citation type="journal article" date="2010" name="Nature">
        <title>The Ectocarpus genome and the independent evolution of multicellularity in brown algae.</title>
        <authorList>
            <person name="Cock J.M."/>
            <person name="Sterck L."/>
            <person name="Rouze P."/>
            <person name="Scornet D."/>
            <person name="Allen A.E."/>
            <person name="Amoutzias G."/>
            <person name="Anthouard V."/>
            <person name="Artiguenave F."/>
            <person name="Aury J.M."/>
            <person name="Badger J.H."/>
            <person name="Beszteri B."/>
            <person name="Billiau K."/>
            <person name="Bonnet E."/>
            <person name="Bothwell J.H."/>
            <person name="Bowler C."/>
            <person name="Boyen C."/>
            <person name="Brownlee C."/>
            <person name="Carrano C.J."/>
            <person name="Charrier B."/>
            <person name="Cho G.Y."/>
            <person name="Coelho S.M."/>
            <person name="Collen J."/>
            <person name="Corre E."/>
            <person name="Da Silva C."/>
            <person name="Delage L."/>
            <person name="Delaroque N."/>
            <person name="Dittami S.M."/>
            <person name="Doulbeau S."/>
            <person name="Elias M."/>
            <person name="Farnham G."/>
            <person name="Gachon C.M."/>
            <person name="Gschloessl B."/>
            <person name="Heesch S."/>
            <person name="Jabbari K."/>
            <person name="Jubin C."/>
            <person name="Kawai H."/>
            <person name="Kimura K."/>
            <person name="Kloareg B."/>
            <person name="Kupper F.C."/>
            <person name="Lang D."/>
            <person name="Le Bail A."/>
            <person name="Leblanc C."/>
            <person name="Lerouge P."/>
            <person name="Lohr M."/>
            <person name="Lopez P.J."/>
            <person name="Martens C."/>
            <person name="Maumus F."/>
            <person name="Michel G."/>
            <person name="Miranda-Saavedra D."/>
            <person name="Morales J."/>
            <person name="Moreau H."/>
            <person name="Motomura T."/>
            <person name="Nagasato C."/>
            <person name="Napoli C.A."/>
            <person name="Nelson D.R."/>
            <person name="Nyvall-Collen P."/>
            <person name="Peters A.F."/>
            <person name="Pommier C."/>
            <person name="Potin P."/>
            <person name="Poulain J."/>
            <person name="Quesneville H."/>
            <person name="Read B."/>
            <person name="Rensing S.A."/>
            <person name="Ritter A."/>
            <person name="Rousvoal S."/>
            <person name="Samanta M."/>
            <person name="Samson G."/>
            <person name="Schroeder D.C."/>
            <person name="Segurens B."/>
            <person name="Strittmatter M."/>
            <person name="Tonon T."/>
            <person name="Tregear J.W."/>
            <person name="Valentin K."/>
            <person name="von Dassow P."/>
            <person name="Yamagishi T."/>
            <person name="Van de Peer Y."/>
            <person name="Wincker P."/>
        </authorList>
    </citation>
    <scope>NUCLEOTIDE SEQUENCE [LARGE SCALE GENOMIC DNA]</scope>
    <source>
        <strain evidence="3">Ec32 / CCAP1310/4</strain>
    </source>
</reference>
<organism evidence="2 3">
    <name type="scientific">Ectocarpus siliculosus</name>
    <name type="common">Brown alga</name>
    <name type="synonym">Conferva siliculosa</name>
    <dbReference type="NCBI Taxonomy" id="2880"/>
    <lineage>
        <taxon>Eukaryota</taxon>
        <taxon>Sar</taxon>
        <taxon>Stramenopiles</taxon>
        <taxon>Ochrophyta</taxon>
        <taxon>PX clade</taxon>
        <taxon>Phaeophyceae</taxon>
        <taxon>Ectocarpales</taxon>
        <taxon>Ectocarpaceae</taxon>
        <taxon>Ectocarpus</taxon>
    </lineage>
</organism>
<dbReference type="Proteomes" id="UP000002630">
    <property type="component" value="Linkage Group LG33"/>
</dbReference>
<accession>D7G3Z6</accession>
<dbReference type="EMBL" id="FN649758">
    <property type="protein sequence ID" value="CBJ27031.1"/>
    <property type="molecule type" value="Genomic_DNA"/>
</dbReference>
<evidence type="ECO:0008006" key="4">
    <source>
        <dbReference type="Google" id="ProtNLM"/>
    </source>
</evidence>
<name>D7G3Z6_ECTSI</name>
<keyword evidence="1" id="KW-0732">Signal</keyword>
<evidence type="ECO:0000313" key="3">
    <source>
        <dbReference type="Proteomes" id="UP000002630"/>
    </source>
</evidence>
<protein>
    <recommendedName>
        <fullName evidence="4">Spondin domain-containing protein</fullName>
    </recommendedName>
</protein>
<dbReference type="AlphaFoldDB" id="D7G3Z6"/>
<sequence length="228" mass="24558">MVKFAFGLALASMLSLASGSKMRGSRMQTYKVRVTNLTFKQDFSAAIIVAHEKGSRPLFSEGAKARNAISMLAEEGLSGNVQNIATRERGFCGFAAPESKGLIFPGKTWEGKIQFDANKCKDPVYSVVAKLDNTNDAFMGIAGSKFPAGSCPSKHFPPAFDAGSETNNEKCTCMPGRACPKGTRDARERHGRNSEGFIHVHRGFQGIGDLSKDYGWQNPVAVVVVSKA</sequence>
<evidence type="ECO:0000313" key="2">
    <source>
        <dbReference type="EMBL" id="CBJ27031.1"/>
    </source>
</evidence>
<dbReference type="NCBIfam" id="NF038123">
    <property type="entry name" value="NF038123_dom"/>
    <property type="match status" value="1"/>
</dbReference>
<dbReference type="InterPro" id="IPR038678">
    <property type="entry name" value="Spondin_N_sf"/>
</dbReference>
<keyword evidence="3" id="KW-1185">Reference proteome</keyword>
<gene>
    <name evidence="2" type="ORF">Esi_0054_0057</name>
</gene>
<feature type="signal peptide" evidence="1">
    <location>
        <begin position="1"/>
        <end position="19"/>
    </location>
</feature>